<feature type="compositionally biased region" description="Low complexity" evidence="1">
    <location>
        <begin position="40"/>
        <end position="60"/>
    </location>
</feature>
<protein>
    <recommendedName>
        <fullName evidence="2">Transcobalamin-like C-terminal domain-containing protein</fullName>
    </recommendedName>
</protein>
<dbReference type="Gene3D" id="2.170.130.30">
    <property type="match status" value="1"/>
</dbReference>
<dbReference type="Pfam" id="PF14478">
    <property type="entry name" value="DUF4430"/>
    <property type="match status" value="1"/>
</dbReference>
<feature type="region of interest" description="Disordered" evidence="1">
    <location>
        <begin position="38"/>
        <end position="145"/>
    </location>
</feature>
<name>A0A512PQH6_9LACO</name>
<feature type="compositionally biased region" description="Polar residues" evidence="1">
    <location>
        <begin position="76"/>
        <end position="101"/>
    </location>
</feature>
<dbReference type="STRING" id="1423795.FD12_GL000096"/>
<accession>A0A512PQH6</accession>
<reference evidence="3 4" key="1">
    <citation type="submission" date="2019-07" db="EMBL/GenBank/DDBJ databases">
        <title>Whole genome shotgun sequence of Lactobacillus rapi NBRC 109618.</title>
        <authorList>
            <person name="Hosoyama A."/>
            <person name="Uohara A."/>
            <person name="Ohji S."/>
            <person name="Ichikawa N."/>
        </authorList>
    </citation>
    <scope>NUCLEOTIDE SEQUENCE [LARGE SCALE GENOMIC DNA]</scope>
    <source>
        <strain evidence="3 4">NBRC 109618</strain>
    </source>
</reference>
<evidence type="ECO:0000259" key="2">
    <source>
        <dbReference type="Pfam" id="PF14478"/>
    </source>
</evidence>
<evidence type="ECO:0000313" key="4">
    <source>
        <dbReference type="Proteomes" id="UP000321569"/>
    </source>
</evidence>
<dbReference type="RefSeq" id="WP_056982477.1">
    <property type="nucleotide sequence ID" value="NZ_BKAM01000078.1"/>
</dbReference>
<dbReference type="AlphaFoldDB" id="A0A512PQH6"/>
<evidence type="ECO:0000313" key="3">
    <source>
        <dbReference type="EMBL" id="GEP73444.1"/>
    </source>
</evidence>
<feature type="compositionally biased region" description="Low complexity" evidence="1">
    <location>
        <begin position="102"/>
        <end position="121"/>
    </location>
</feature>
<feature type="domain" description="Transcobalamin-like C-terminal" evidence="2">
    <location>
        <begin position="175"/>
        <end position="243"/>
    </location>
</feature>
<comment type="caution">
    <text evidence="3">The sequence shown here is derived from an EMBL/GenBank/DDBJ whole genome shotgun (WGS) entry which is preliminary data.</text>
</comment>
<sequence>MKKGRIVGIILAFVLVIGIGFGVQQVIANRGDHKPATALSSKAASSSSQKAASQSSNAKANPKKNKAKENSRKSKASSTSGKPNKSSKSANHDTTANKQANSKSTASHSAATSTQSQAAKASTHKHAGSSANVTNSHHAKKAAAKDDSIGTAYIKVSGYKKTLYAGHMKISKSATAFSLLKRTHLKLVYQSSPHVYVSSINGLKQNDIKVGSGWMYSVNSKFVDKAADQKRITPGDTVHWYFSVNGLSGK</sequence>
<dbReference type="Proteomes" id="UP000321569">
    <property type="component" value="Unassembled WGS sequence"/>
</dbReference>
<dbReference type="EMBL" id="BKAM01000078">
    <property type="protein sequence ID" value="GEP73444.1"/>
    <property type="molecule type" value="Genomic_DNA"/>
</dbReference>
<proteinExistence type="predicted"/>
<dbReference type="OrthoDB" id="2356646at2"/>
<gene>
    <name evidence="3" type="ORF">LRA02_23120</name>
</gene>
<dbReference type="InterPro" id="IPR027954">
    <property type="entry name" value="Transcobalamin-like_C"/>
</dbReference>
<organism evidence="3 4">
    <name type="scientific">Lentilactobacillus rapi</name>
    <dbReference type="NCBI Taxonomy" id="481723"/>
    <lineage>
        <taxon>Bacteria</taxon>
        <taxon>Bacillati</taxon>
        <taxon>Bacillota</taxon>
        <taxon>Bacilli</taxon>
        <taxon>Lactobacillales</taxon>
        <taxon>Lactobacillaceae</taxon>
        <taxon>Lentilactobacillus</taxon>
    </lineage>
</organism>
<evidence type="ECO:0000256" key="1">
    <source>
        <dbReference type="SAM" id="MobiDB-lite"/>
    </source>
</evidence>